<dbReference type="GO" id="GO:0043527">
    <property type="term" value="C:tRNA methyltransferase complex"/>
    <property type="evidence" value="ECO:0007669"/>
    <property type="project" value="TreeGrafter"/>
</dbReference>
<dbReference type="Pfam" id="PF02390">
    <property type="entry name" value="Methyltransf_4"/>
    <property type="match status" value="1"/>
</dbReference>
<dbReference type="NCBIfam" id="NF001080">
    <property type="entry name" value="PRK00121.2-2"/>
    <property type="match status" value="1"/>
</dbReference>
<name>A0A4R8DPH6_9BACT</name>
<evidence type="ECO:0000256" key="1">
    <source>
        <dbReference type="ARBA" id="ARBA00000142"/>
    </source>
</evidence>
<dbReference type="EC" id="2.1.1.33" evidence="3"/>
<dbReference type="OrthoDB" id="9802090at2"/>
<evidence type="ECO:0000256" key="4">
    <source>
        <dbReference type="ARBA" id="ARBA00022603"/>
    </source>
</evidence>
<keyword evidence="5 8" id="KW-0808">Transferase</keyword>
<dbReference type="EMBL" id="SODV01000001">
    <property type="protein sequence ID" value="TDW99635.1"/>
    <property type="molecule type" value="Genomic_DNA"/>
</dbReference>
<keyword evidence="7" id="KW-0819">tRNA processing</keyword>
<dbReference type="SUPFAM" id="SSF53335">
    <property type="entry name" value="S-adenosyl-L-methionine-dependent methyltransferases"/>
    <property type="match status" value="1"/>
</dbReference>
<comment type="catalytic activity">
    <reaction evidence="1">
        <text>guanosine(46) in tRNA + S-adenosyl-L-methionine = N(7)-methylguanosine(46) in tRNA + S-adenosyl-L-homocysteine</text>
        <dbReference type="Rhea" id="RHEA:42708"/>
        <dbReference type="Rhea" id="RHEA-COMP:10188"/>
        <dbReference type="Rhea" id="RHEA-COMP:10189"/>
        <dbReference type="ChEBI" id="CHEBI:57856"/>
        <dbReference type="ChEBI" id="CHEBI:59789"/>
        <dbReference type="ChEBI" id="CHEBI:74269"/>
        <dbReference type="ChEBI" id="CHEBI:74480"/>
        <dbReference type="EC" id="2.1.1.33"/>
    </reaction>
</comment>
<dbReference type="PANTHER" id="PTHR23417">
    <property type="entry name" value="3-DEOXY-D-MANNO-OCTULOSONIC-ACID TRANSFERASE/TRNA GUANINE-N 7 - -METHYLTRANSFERASE"/>
    <property type="match status" value="1"/>
</dbReference>
<evidence type="ECO:0000256" key="2">
    <source>
        <dbReference type="ARBA" id="ARBA00003015"/>
    </source>
</evidence>
<gene>
    <name evidence="8" type="ORF">EDB95_0645</name>
</gene>
<dbReference type="PROSITE" id="PS51625">
    <property type="entry name" value="SAM_MT_TRMB"/>
    <property type="match status" value="1"/>
</dbReference>
<dbReference type="Gene3D" id="3.40.50.150">
    <property type="entry name" value="Vaccinia Virus protein VP39"/>
    <property type="match status" value="1"/>
</dbReference>
<evidence type="ECO:0000313" key="9">
    <source>
        <dbReference type="Proteomes" id="UP000294498"/>
    </source>
</evidence>
<dbReference type="RefSeq" id="WP_133990500.1">
    <property type="nucleotide sequence ID" value="NZ_SODV01000001.1"/>
</dbReference>
<evidence type="ECO:0000256" key="3">
    <source>
        <dbReference type="ARBA" id="ARBA00011977"/>
    </source>
</evidence>
<sequence>MGYKKLIRFAAIKEFPHVLEYPQGMPGRWADFFHNTHPLTLELACGKGEYTIGLARLYPEGNFIGVDIKGNRIWVGASKALADNLANVAFLRSQIELLPTYFAPGEVKDIWITFPDPQLQLSRAKKRLTHPRFLRQYREFLRPDGQVHLKTDSPDLYAFTQTVIGLYDLPLYESSDNIYARAEVSPELSIRTHYEGLDIAGSKRVHYLRFGLRETLLDEQRAEALKELLQHAVD</sequence>
<protein>
    <recommendedName>
        <fullName evidence="3">tRNA (guanine(46)-N(7))-methyltransferase</fullName>
        <ecNumber evidence="3">2.1.1.33</ecNumber>
    </recommendedName>
</protein>
<dbReference type="CDD" id="cd02440">
    <property type="entry name" value="AdoMet_MTases"/>
    <property type="match status" value="1"/>
</dbReference>
<evidence type="ECO:0000256" key="7">
    <source>
        <dbReference type="ARBA" id="ARBA00022694"/>
    </source>
</evidence>
<dbReference type="InterPro" id="IPR029063">
    <property type="entry name" value="SAM-dependent_MTases_sf"/>
</dbReference>
<keyword evidence="6" id="KW-0949">S-adenosyl-L-methionine</keyword>
<comment type="function">
    <text evidence="2">Catalyzes the formation of N(7)-methylguanine at position 46 (m7G46) in tRNA.</text>
</comment>
<comment type="caution">
    <text evidence="8">The sequence shown here is derived from an EMBL/GenBank/DDBJ whole genome shotgun (WGS) entry which is preliminary data.</text>
</comment>
<reference evidence="8 9" key="1">
    <citation type="submission" date="2019-03" db="EMBL/GenBank/DDBJ databases">
        <title>Genomic Encyclopedia of Type Strains, Phase IV (KMG-IV): sequencing the most valuable type-strain genomes for metagenomic binning, comparative biology and taxonomic classification.</title>
        <authorList>
            <person name="Goeker M."/>
        </authorList>
    </citation>
    <scope>NUCLEOTIDE SEQUENCE [LARGE SCALE GENOMIC DNA]</scope>
    <source>
        <strain evidence="8 9">DSM 100059</strain>
    </source>
</reference>
<evidence type="ECO:0000256" key="6">
    <source>
        <dbReference type="ARBA" id="ARBA00022691"/>
    </source>
</evidence>
<evidence type="ECO:0000256" key="5">
    <source>
        <dbReference type="ARBA" id="ARBA00022679"/>
    </source>
</evidence>
<keyword evidence="4 8" id="KW-0489">Methyltransferase</keyword>
<organism evidence="8 9">
    <name type="scientific">Dinghuibacter silviterrae</name>
    <dbReference type="NCBI Taxonomy" id="1539049"/>
    <lineage>
        <taxon>Bacteria</taxon>
        <taxon>Pseudomonadati</taxon>
        <taxon>Bacteroidota</taxon>
        <taxon>Chitinophagia</taxon>
        <taxon>Chitinophagales</taxon>
        <taxon>Chitinophagaceae</taxon>
        <taxon>Dinghuibacter</taxon>
    </lineage>
</organism>
<dbReference type="Proteomes" id="UP000294498">
    <property type="component" value="Unassembled WGS sequence"/>
</dbReference>
<dbReference type="GO" id="GO:0008176">
    <property type="term" value="F:tRNA (guanine(46)-N7)-methyltransferase activity"/>
    <property type="evidence" value="ECO:0007669"/>
    <property type="project" value="UniProtKB-EC"/>
</dbReference>
<keyword evidence="9" id="KW-1185">Reference proteome</keyword>
<evidence type="ECO:0000313" key="8">
    <source>
        <dbReference type="EMBL" id="TDW99635.1"/>
    </source>
</evidence>
<dbReference type="PANTHER" id="PTHR23417:SF14">
    <property type="entry name" value="PENTACOTRIPEPTIDE-REPEAT REGION OF PRORP DOMAIN-CONTAINING PROTEIN"/>
    <property type="match status" value="1"/>
</dbReference>
<accession>A0A4R8DPH6</accession>
<proteinExistence type="predicted"/>
<dbReference type="AlphaFoldDB" id="A0A4R8DPH6"/>
<dbReference type="InterPro" id="IPR003358">
    <property type="entry name" value="tRNA_(Gua-N-7)_MeTrfase_Trmb"/>
</dbReference>